<feature type="domain" description="Protein kinase" evidence="15">
    <location>
        <begin position="532"/>
        <end position="808"/>
    </location>
</feature>
<evidence type="ECO:0000313" key="16">
    <source>
        <dbReference type="EMBL" id="SPC84456.1"/>
    </source>
</evidence>
<dbReference type="InterPro" id="IPR011009">
    <property type="entry name" value="Kinase-like_dom_sf"/>
</dbReference>
<dbReference type="FunFam" id="3.30.200.20:FF:000645">
    <property type="entry name" value="Receptor-like protein kinase FERONIA"/>
    <property type="match status" value="1"/>
</dbReference>
<evidence type="ECO:0000259" key="15">
    <source>
        <dbReference type="PROSITE" id="PS50011"/>
    </source>
</evidence>
<dbReference type="Gene3D" id="3.30.200.20">
    <property type="entry name" value="Phosphorylase Kinase, domain 1"/>
    <property type="match status" value="1"/>
</dbReference>
<keyword evidence="4 13" id="KW-0812">Transmembrane</keyword>
<dbReference type="InterPro" id="IPR024788">
    <property type="entry name" value="Malectin-like_Carb-bd_dom"/>
</dbReference>
<keyword evidence="7" id="KW-0418">Kinase</keyword>
<dbReference type="PANTHER" id="PTHR34590">
    <property type="entry name" value="OS03G0124300 PROTEIN-RELATED"/>
    <property type="match status" value="1"/>
</dbReference>
<dbReference type="EMBL" id="OIVN01000712">
    <property type="protein sequence ID" value="SPC84456.1"/>
    <property type="molecule type" value="Genomic_DNA"/>
</dbReference>
<evidence type="ECO:0000256" key="11">
    <source>
        <dbReference type="ARBA" id="ARBA00023180"/>
    </source>
</evidence>
<protein>
    <recommendedName>
        <fullName evidence="15">Protein kinase domain-containing protein</fullName>
    </recommendedName>
</protein>
<evidence type="ECO:0000256" key="10">
    <source>
        <dbReference type="ARBA" id="ARBA00023136"/>
    </source>
</evidence>
<dbReference type="CDD" id="cd14066">
    <property type="entry name" value="STKc_IRAK"/>
    <property type="match status" value="1"/>
</dbReference>
<evidence type="ECO:0000256" key="5">
    <source>
        <dbReference type="ARBA" id="ARBA00022729"/>
    </source>
</evidence>
<evidence type="ECO:0000256" key="3">
    <source>
        <dbReference type="ARBA" id="ARBA00022679"/>
    </source>
</evidence>
<evidence type="ECO:0000256" key="6">
    <source>
        <dbReference type="ARBA" id="ARBA00022741"/>
    </source>
</evidence>
<dbReference type="Gene3D" id="2.60.120.430">
    <property type="entry name" value="Galactose-binding lectin"/>
    <property type="match status" value="2"/>
</dbReference>
<dbReference type="PANTHER" id="PTHR34590:SF15">
    <property type="entry name" value="PROTEIN KINASE DOMAIN-CONTAINING PROTEIN"/>
    <property type="match status" value="1"/>
</dbReference>
<evidence type="ECO:0000256" key="1">
    <source>
        <dbReference type="ARBA" id="ARBA00004479"/>
    </source>
</evidence>
<dbReference type="GO" id="GO:0004714">
    <property type="term" value="F:transmembrane receptor protein tyrosine kinase activity"/>
    <property type="evidence" value="ECO:0007669"/>
    <property type="project" value="InterPro"/>
</dbReference>
<dbReference type="AlphaFoldDB" id="A0A2N9F0F0"/>
<dbReference type="FunFam" id="1.10.510.10:FF:000252">
    <property type="entry name" value="Receptor-like protein kinase FERONIA"/>
    <property type="match status" value="1"/>
</dbReference>
<name>A0A2N9F0F0_FAGSY</name>
<dbReference type="Pfam" id="PF12819">
    <property type="entry name" value="Malectin_like"/>
    <property type="match status" value="1"/>
</dbReference>
<feature type="chain" id="PRO_5014789656" description="Protein kinase domain-containing protein" evidence="14">
    <location>
        <begin position="27"/>
        <end position="885"/>
    </location>
</feature>
<keyword evidence="9 13" id="KW-1133">Transmembrane helix</keyword>
<accession>A0A2N9F0F0</accession>
<keyword evidence="2" id="KW-0723">Serine/threonine-protein kinase</keyword>
<sequence length="885" mass="100152">MRNLLMLTPMVSIFCLFVLLYHITAASSTNPRYIAVDNIKLDCGNDRNSKGLDGREWAADNFKFFPREEDNLKSDISETPEGGTVMKAPYTTARVSYAQFTYVFPVTHGPKFVRLFFHPASYSRFERSKDFFTVKAGAFTLLRNFSASINLVDSLHKTELVKEFCINVEENQKLNLTFIPLSTSSSMFYAFINGIEIVSMPEHLYYSLEGQSQNDMEVPLYVGQSPQFYINYNMALEMVFRLNVGGGLISPTEDIGLFREWSSDDNYFLSGGVVPHYSSVTPIFSKIPNYTAPDAVYRSARSMGKNKTWNSQSNMTWGLPVDLGFNYLVRLHFCEIDPNIMYPGERRFIIDIDYQFAEDEADVLLWTENPNTPYYKDYVVSIRNNGVDEDNKHNLSIDLHPRLDGIEGGFIDAILNGVEVFKLSDKTGNLAGPVKLPSLPASIANESRTKKTIFVAIGSVVGFLVVLTSVCFMVLWKRSKTKRYGYYYPLSKCWFWRDPYKGKSTRTKASSLPEELCRHFSLDEIKTATNNFHEELIIGRGGFGNVYKGLIDKGLTDDGTTVAIKRLNPESRQGAKEFRTEIEMLSQLRHVHLVSLIGYCNDEGEMILVYDYMTNGTLSDHLYDTNDNPLTWKQRLEICNGAARGLHYLHTCQKNPIIHRDVKTTNILLEDKWVSKVSDFGLSKMGLDQTPVSTIVKGTLGYLDPDYARRQQLTEKSDVYSFGVVMLEVLCGRKALNPKLEQEQWHLANWARKCIEKGTINQIIDPYLKGKIARECFKVYVEVAESCVRDQGTQRPTMNDVMEKLEFALELQQNADAAQHKINPSGEITYQDVLSFHSAPHLYSGPILESDRGLGLSTINTASLVSDSVAGTSRDIFTDSSITTT</sequence>
<dbReference type="PROSITE" id="PS50011">
    <property type="entry name" value="PROTEIN_KINASE_DOM"/>
    <property type="match status" value="1"/>
</dbReference>
<evidence type="ECO:0000256" key="7">
    <source>
        <dbReference type="ARBA" id="ARBA00022777"/>
    </source>
</evidence>
<proteinExistence type="predicted"/>
<evidence type="ECO:0000256" key="14">
    <source>
        <dbReference type="SAM" id="SignalP"/>
    </source>
</evidence>
<dbReference type="Pfam" id="PF07714">
    <property type="entry name" value="PK_Tyr_Ser-Thr"/>
    <property type="match status" value="1"/>
</dbReference>
<dbReference type="GO" id="GO:0016020">
    <property type="term" value="C:membrane"/>
    <property type="evidence" value="ECO:0007669"/>
    <property type="project" value="UniProtKB-SubCell"/>
</dbReference>
<keyword evidence="11" id="KW-0325">Glycoprotein</keyword>
<dbReference type="SMART" id="SM00220">
    <property type="entry name" value="S_TKc"/>
    <property type="match status" value="1"/>
</dbReference>
<feature type="signal peptide" evidence="14">
    <location>
        <begin position="1"/>
        <end position="26"/>
    </location>
</feature>
<feature type="binding site" evidence="12">
    <location>
        <position position="565"/>
    </location>
    <ligand>
        <name>ATP</name>
        <dbReference type="ChEBI" id="CHEBI:30616"/>
    </ligand>
</feature>
<dbReference type="InterPro" id="IPR000719">
    <property type="entry name" value="Prot_kinase_dom"/>
</dbReference>
<dbReference type="PROSITE" id="PS00107">
    <property type="entry name" value="PROTEIN_KINASE_ATP"/>
    <property type="match status" value="1"/>
</dbReference>
<evidence type="ECO:0000256" key="9">
    <source>
        <dbReference type="ARBA" id="ARBA00022989"/>
    </source>
</evidence>
<dbReference type="FunFam" id="2.60.120.430:FF:000003">
    <property type="entry name" value="FERONIA receptor-like kinase"/>
    <property type="match status" value="1"/>
</dbReference>
<evidence type="ECO:0000256" key="4">
    <source>
        <dbReference type="ARBA" id="ARBA00022692"/>
    </source>
</evidence>
<keyword evidence="3" id="KW-0808">Transferase</keyword>
<evidence type="ECO:0000256" key="2">
    <source>
        <dbReference type="ARBA" id="ARBA00022527"/>
    </source>
</evidence>
<keyword evidence="6 12" id="KW-0547">Nucleotide-binding</keyword>
<dbReference type="SUPFAM" id="SSF56112">
    <property type="entry name" value="Protein kinase-like (PK-like)"/>
    <property type="match status" value="1"/>
</dbReference>
<gene>
    <name evidence="16" type="ORF">FSB_LOCUS12338</name>
</gene>
<dbReference type="InterPro" id="IPR045272">
    <property type="entry name" value="ANXUR1/2-like"/>
</dbReference>
<dbReference type="FunFam" id="2.60.120.430:FF:000007">
    <property type="entry name" value="FERONIA receptor-like kinase"/>
    <property type="match status" value="1"/>
</dbReference>
<dbReference type="PROSITE" id="PS00108">
    <property type="entry name" value="PROTEIN_KINASE_ST"/>
    <property type="match status" value="1"/>
</dbReference>
<keyword evidence="10 13" id="KW-0472">Membrane</keyword>
<keyword evidence="5 14" id="KW-0732">Signal</keyword>
<dbReference type="InterPro" id="IPR008271">
    <property type="entry name" value="Ser/Thr_kinase_AS"/>
</dbReference>
<dbReference type="GO" id="GO:0010038">
    <property type="term" value="P:response to metal ion"/>
    <property type="evidence" value="ECO:0007669"/>
    <property type="project" value="UniProtKB-ARBA"/>
</dbReference>
<keyword evidence="8 12" id="KW-0067">ATP-binding</keyword>
<feature type="transmembrane region" description="Helical" evidence="13">
    <location>
        <begin position="453"/>
        <end position="476"/>
    </location>
</feature>
<dbReference type="Gene3D" id="1.10.510.10">
    <property type="entry name" value="Transferase(Phosphotransferase) domain 1"/>
    <property type="match status" value="1"/>
</dbReference>
<evidence type="ECO:0000256" key="12">
    <source>
        <dbReference type="PROSITE-ProRule" id="PRU10141"/>
    </source>
</evidence>
<evidence type="ECO:0000256" key="13">
    <source>
        <dbReference type="SAM" id="Phobius"/>
    </source>
</evidence>
<dbReference type="GO" id="GO:0004674">
    <property type="term" value="F:protein serine/threonine kinase activity"/>
    <property type="evidence" value="ECO:0007669"/>
    <property type="project" value="UniProtKB-KW"/>
</dbReference>
<organism evidence="16">
    <name type="scientific">Fagus sylvatica</name>
    <name type="common">Beechnut</name>
    <dbReference type="NCBI Taxonomy" id="28930"/>
    <lineage>
        <taxon>Eukaryota</taxon>
        <taxon>Viridiplantae</taxon>
        <taxon>Streptophyta</taxon>
        <taxon>Embryophyta</taxon>
        <taxon>Tracheophyta</taxon>
        <taxon>Spermatophyta</taxon>
        <taxon>Magnoliopsida</taxon>
        <taxon>eudicotyledons</taxon>
        <taxon>Gunneridae</taxon>
        <taxon>Pentapetalae</taxon>
        <taxon>rosids</taxon>
        <taxon>fabids</taxon>
        <taxon>Fagales</taxon>
        <taxon>Fagaceae</taxon>
        <taxon>Fagus</taxon>
    </lineage>
</organism>
<evidence type="ECO:0000256" key="8">
    <source>
        <dbReference type="ARBA" id="ARBA00022840"/>
    </source>
</evidence>
<reference evidence="16" key="1">
    <citation type="submission" date="2018-02" db="EMBL/GenBank/DDBJ databases">
        <authorList>
            <person name="Cohen D.B."/>
            <person name="Kent A.D."/>
        </authorList>
    </citation>
    <scope>NUCLEOTIDE SEQUENCE</scope>
</reference>
<dbReference type="InterPro" id="IPR017441">
    <property type="entry name" value="Protein_kinase_ATP_BS"/>
</dbReference>
<dbReference type="GO" id="GO:0005524">
    <property type="term" value="F:ATP binding"/>
    <property type="evidence" value="ECO:0007669"/>
    <property type="project" value="UniProtKB-UniRule"/>
</dbReference>
<dbReference type="InterPro" id="IPR001245">
    <property type="entry name" value="Ser-Thr/Tyr_kinase_cat_dom"/>
</dbReference>
<comment type="subcellular location">
    <subcellularLocation>
        <location evidence="1">Membrane</location>
        <topology evidence="1">Single-pass type I membrane protein</topology>
    </subcellularLocation>
</comment>